<dbReference type="RefSeq" id="WP_310315787.1">
    <property type="nucleotide sequence ID" value="NZ_JAVDWU010000004.1"/>
</dbReference>
<reference evidence="7 8" key="1">
    <citation type="submission" date="2023-07" db="EMBL/GenBank/DDBJ databases">
        <title>Sorghum-associated microbial communities from plants grown in Nebraska, USA.</title>
        <authorList>
            <person name="Schachtman D."/>
        </authorList>
    </citation>
    <scope>NUCLEOTIDE SEQUENCE [LARGE SCALE GENOMIC DNA]</scope>
    <source>
        <strain evidence="7 8">4249</strain>
    </source>
</reference>
<sequence>MSLEPDAQLMSLIDRVAARDETALKALYELTSPKLYGLSLRVVRNSEWAEDALQDTFLQIWRTAPDYRASLSPPMAWLGLIVRSRSLDLLRRRKAERDHLTDTMDDAMAETLEGDSPNPMDTSLASQQAWALHQCLGKLENKQREVVSLAYLRDLSHGELAQQLRLPLGTVKTWIRRGLDQLRQCMARFA</sequence>
<dbReference type="SUPFAM" id="SSF88946">
    <property type="entry name" value="Sigma2 domain of RNA polymerase sigma factors"/>
    <property type="match status" value="1"/>
</dbReference>
<evidence type="ECO:0000259" key="5">
    <source>
        <dbReference type="Pfam" id="PF04542"/>
    </source>
</evidence>
<feature type="domain" description="RNA polymerase sigma factor 70 region 4 type 2" evidence="6">
    <location>
        <begin position="131"/>
        <end position="182"/>
    </location>
</feature>
<feature type="domain" description="RNA polymerase sigma-70 region 2" evidence="5">
    <location>
        <begin position="27"/>
        <end position="94"/>
    </location>
</feature>
<accession>A0ABU1WM98</accession>
<evidence type="ECO:0000256" key="3">
    <source>
        <dbReference type="ARBA" id="ARBA00023082"/>
    </source>
</evidence>
<dbReference type="Gene3D" id="1.10.10.10">
    <property type="entry name" value="Winged helix-like DNA-binding domain superfamily/Winged helix DNA-binding domain"/>
    <property type="match status" value="1"/>
</dbReference>
<comment type="caution">
    <text evidence="7">The sequence shown here is derived from an EMBL/GenBank/DDBJ whole genome shotgun (WGS) entry which is preliminary data.</text>
</comment>
<evidence type="ECO:0000259" key="6">
    <source>
        <dbReference type="Pfam" id="PF08281"/>
    </source>
</evidence>
<dbReference type="Gene3D" id="1.10.1740.10">
    <property type="match status" value="1"/>
</dbReference>
<evidence type="ECO:0000313" key="8">
    <source>
        <dbReference type="Proteomes" id="UP001265700"/>
    </source>
</evidence>
<protein>
    <submittedName>
        <fullName evidence="7">RNA polymerase sigma-70 factor (ECF subfamily)</fullName>
    </submittedName>
</protein>
<keyword evidence="3" id="KW-0731">Sigma factor</keyword>
<keyword evidence="8" id="KW-1185">Reference proteome</keyword>
<evidence type="ECO:0000256" key="4">
    <source>
        <dbReference type="ARBA" id="ARBA00023163"/>
    </source>
</evidence>
<dbReference type="InterPro" id="IPR039425">
    <property type="entry name" value="RNA_pol_sigma-70-like"/>
</dbReference>
<dbReference type="CDD" id="cd06171">
    <property type="entry name" value="Sigma70_r4"/>
    <property type="match status" value="1"/>
</dbReference>
<dbReference type="EMBL" id="JAVDWU010000004">
    <property type="protein sequence ID" value="MDR7150368.1"/>
    <property type="molecule type" value="Genomic_DNA"/>
</dbReference>
<dbReference type="InterPro" id="IPR013324">
    <property type="entry name" value="RNA_pol_sigma_r3/r4-like"/>
</dbReference>
<dbReference type="Pfam" id="PF04542">
    <property type="entry name" value="Sigma70_r2"/>
    <property type="match status" value="1"/>
</dbReference>
<dbReference type="NCBIfam" id="TIGR02937">
    <property type="entry name" value="sigma70-ECF"/>
    <property type="match status" value="1"/>
</dbReference>
<dbReference type="InterPro" id="IPR013249">
    <property type="entry name" value="RNA_pol_sigma70_r4_t2"/>
</dbReference>
<dbReference type="Pfam" id="PF08281">
    <property type="entry name" value="Sigma70_r4_2"/>
    <property type="match status" value="1"/>
</dbReference>
<dbReference type="InterPro" id="IPR036388">
    <property type="entry name" value="WH-like_DNA-bd_sf"/>
</dbReference>
<dbReference type="InterPro" id="IPR013325">
    <property type="entry name" value="RNA_pol_sigma_r2"/>
</dbReference>
<gene>
    <name evidence="7" type="ORF">J2W49_002326</name>
</gene>
<evidence type="ECO:0000256" key="1">
    <source>
        <dbReference type="ARBA" id="ARBA00010641"/>
    </source>
</evidence>
<keyword evidence="4" id="KW-0804">Transcription</keyword>
<evidence type="ECO:0000313" key="7">
    <source>
        <dbReference type="EMBL" id="MDR7150368.1"/>
    </source>
</evidence>
<comment type="similarity">
    <text evidence="1">Belongs to the sigma-70 factor family. ECF subfamily.</text>
</comment>
<name>A0ABU1WM98_9BURK</name>
<dbReference type="Proteomes" id="UP001265700">
    <property type="component" value="Unassembled WGS sequence"/>
</dbReference>
<keyword evidence="2" id="KW-0805">Transcription regulation</keyword>
<proteinExistence type="inferred from homology"/>
<dbReference type="SUPFAM" id="SSF88659">
    <property type="entry name" value="Sigma3 and sigma4 domains of RNA polymerase sigma factors"/>
    <property type="match status" value="1"/>
</dbReference>
<dbReference type="InterPro" id="IPR007627">
    <property type="entry name" value="RNA_pol_sigma70_r2"/>
</dbReference>
<dbReference type="PANTHER" id="PTHR43133">
    <property type="entry name" value="RNA POLYMERASE ECF-TYPE SIGMA FACTO"/>
    <property type="match status" value="1"/>
</dbReference>
<dbReference type="InterPro" id="IPR014284">
    <property type="entry name" value="RNA_pol_sigma-70_dom"/>
</dbReference>
<evidence type="ECO:0000256" key="2">
    <source>
        <dbReference type="ARBA" id="ARBA00023015"/>
    </source>
</evidence>
<dbReference type="PANTHER" id="PTHR43133:SF62">
    <property type="entry name" value="RNA POLYMERASE SIGMA FACTOR SIGZ"/>
    <property type="match status" value="1"/>
</dbReference>
<organism evidence="7 8">
    <name type="scientific">Hydrogenophaga palleronii</name>
    <dbReference type="NCBI Taxonomy" id="65655"/>
    <lineage>
        <taxon>Bacteria</taxon>
        <taxon>Pseudomonadati</taxon>
        <taxon>Pseudomonadota</taxon>
        <taxon>Betaproteobacteria</taxon>
        <taxon>Burkholderiales</taxon>
        <taxon>Comamonadaceae</taxon>
        <taxon>Hydrogenophaga</taxon>
    </lineage>
</organism>